<dbReference type="Pfam" id="PF25137">
    <property type="entry name" value="ADH_Fe_C"/>
    <property type="match status" value="1"/>
</dbReference>
<evidence type="ECO:0000313" key="3">
    <source>
        <dbReference type="EMBL" id="BDI33589.1"/>
    </source>
</evidence>
<dbReference type="GO" id="GO:0008106">
    <property type="term" value="F:alcohol dehydrogenase (NADP+) activity"/>
    <property type="evidence" value="ECO:0007669"/>
    <property type="project" value="TreeGrafter"/>
</dbReference>
<dbReference type="InterPro" id="IPR044731">
    <property type="entry name" value="BDH-like"/>
</dbReference>
<dbReference type="CDD" id="cd08187">
    <property type="entry name" value="BDH"/>
    <property type="match status" value="1"/>
</dbReference>
<dbReference type="InterPro" id="IPR056798">
    <property type="entry name" value="ADH_Fe_C"/>
</dbReference>
<dbReference type="GO" id="GO:1990362">
    <property type="term" value="F:butanol dehydrogenase (NAD+) activity"/>
    <property type="evidence" value="ECO:0007669"/>
    <property type="project" value="InterPro"/>
</dbReference>
<feature type="domain" description="Fe-containing alcohol dehydrogenase-like C-terminal" evidence="2">
    <location>
        <begin position="195"/>
        <end position="369"/>
    </location>
</feature>
<dbReference type="PANTHER" id="PTHR43633:SF1">
    <property type="entry name" value="ALCOHOL DEHYDROGENASE YQHD"/>
    <property type="match status" value="1"/>
</dbReference>
<dbReference type="FunFam" id="3.40.50.1970:FF:000003">
    <property type="entry name" value="Alcohol dehydrogenase, iron-containing"/>
    <property type="match status" value="1"/>
</dbReference>
<evidence type="ECO:0000259" key="2">
    <source>
        <dbReference type="Pfam" id="PF25137"/>
    </source>
</evidence>
<name>A0A402D0I5_9BACT</name>
<dbReference type="GO" id="GO:0046872">
    <property type="term" value="F:metal ion binding"/>
    <property type="evidence" value="ECO:0007669"/>
    <property type="project" value="InterPro"/>
</dbReference>
<sequence>MNSFAIYTPTRIFFGPDQRASFAESAARLGKHAFVVTGGGSVERLGYLKHVTDALTAAGVTISYFSGVEPNPEAATINRAAAQLKAAGADFVVAVGGGSVMDAAKGIAALAYTGEEDIWPFVIGESRAFQLGGAIPIAAVPTTTATASEVTPFAVISNRAARGKSILIAEFLKPQAAWLNPEYTTGLSPVTTQDGAADILSHIFESYLLGGNESPLADRYSEGVIHTVIETLPRVLENPADTAARGDLFWASTLALNDYQKAGRSESQFVLHAIEHALSAHQPSLAHGRGLATLYPAYLRWLLVNGRAQDRIAQLGERIFGLTGTEQERAGGFIARFEDWLAANGLLQSLEELGFHESDYASIANYAVTTYGDGRELDALGSLPASEIVAIFQATASQGKTLAAA</sequence>
<feature type="domain" description="Alcohol dehydrogenase iron-type/glycerol dehydrogenase GldA" evidence="1">
    <location>
        <begin position="9"/>
        <end position="181"/>
    </location>
</feature>
<dbReference type="EMBL" id="AP025739">
    <property type="protein sequence ID" value="BDI33589.1"/>
    <property type="molecule type" value="Genomic_DNA"/>
</dbReference>
<dbReference type="Proteomes" id="UP000287394">
    <property type="component" value="Chromosome"/>
</dbReference>
<protein>
    <submittedName>
        <fullName evidence="3">NADH-dependent alcohol dehydrogenase</fullName>
    </submittedName>
</protein>
<dbReference type="OrthoDB" id="9804734at2"/>
<accession>A0A402D0I5</accession>
<dbReference type="InterPro" id="IPR001670">
    <property type="entry name" value="ADH_Fe/GldA"/>
</dbReference>
<dbReference type="Pfam" id="PF00465">
    <property type="entry name" value="Fe-ADH"/>
    <property type="match status" value="1"/>
</dbReference>
<dbReference type="SUPFAM" id="SSF56796">
    <property type="entry name" value="Dehydroquinate synthase-like"/>
    <property type="match status" value="1"/>
</dbReference>
<dbReference type="RefSeq" id="WP_119323080.1">
    <property type="nucleotide sequence ID" value="NZ_AP025739.1"/>
</dbReference>
<dbReference type="Gene3D" id="3.40.50.1970">
    <property type="match status" value="1"/>
</dbReference>
<reference evidence="3 4" key="1">
    <citation type="journal article" date="2019" name="Int. J. Syst. Evol. Microbiol.">
        <title>Capsulimonas corticalis gen. nov., sp. nov., an aerobic capsulated bacterium, of a novel bacterial order, Capsulimonadales ord. nov., of the class Armatimonadia of the phylum Armatimonadetes.</title>
        <authorList>
            <person name="Li J."/>
            <person name="Kudo C."/>
            <person name="Tonouchi A."/>
        </authorList>
    </citation>
    <scope>NUCLEOTIDE SEQUENCE [LARGE SCALE GENOMIC DNA]</scope>
    <source>
        <strain evidence="3 4">AX-7</strain>
    </source>
</reference>
<evidence type="ECO:0000313" key="4">
    <source>
        <dbReference type="Proteomes" id="UP000287394"/>
    </source>
</evidence>
<dbReference type="Gene3D" id="1.20.1090.10">
    <property type="entry name" value="Dehydroquinate synthase-like - alpha domain"/>
    <property type="match status" value="1"/>
</dbReference>
<dbReference type="FunCoup" id="A0A402D0I5">
    <property type="interactions" value="55"/>
</dbReference>
<dbReference type="PANTHER" id="PTHR43633">
    <property type="entry name" value="ALCOHOL DEHYDROGENASE YQHD"/>
    <property type="match status" value="1"/>
</dbReference>
<dbReference type="GO" id="GO:1990002">
    <property type="term" value="F:methylglyoxal reductase (NADPH) (acetol producing) activity"/>
    <property type="evidence" value="ECO:0007669"/>
    <property type="project" value="TreeGrafter"/>
</dbReference>
<evidence type="ECO:0000259" key="1">
    <source>
        <dbReference type="Pfam" id="PF00465"/>
    </source>
</evidence>
<dbReference type="GO" id="GO:0005829">
    <property type="term" value="C:cytosol"/>
    <property type="evidence" value="ECO:0007669"/>
    <property type="project" value="TreeGrafter"/>
</dbReference>
<dbReference type="AlphaFoldDB" id="A0A402D0I5"/>
<gene>
    <name evidence="3" type="ORF">CCAX7_56400</name>
</gene>
<keyword evidence="4" id="KW-1185">Reference proteome</keyword>
<organism evidence="3 4">
    <name type="scientific">Capsulimonas corticalis</name>
    <dbReference type="NCBI Taxonomy" id="2219043"/>
    <lineage>
        <taxon>Bacteria</taxon>
        <taxon>Bacillati</taxon>
        <taxon>Armatimonadota</taxon>
        <taxon>Armatimonadia</taxon>
        <taxon>Capsulimonadales</taxon>
        <taxon>Capsulimonadaceae</taxon>
        <taxon>Capsulimonas</taxon>
    </lineage>
</organism>
<dbReference type="KEGG" id="ccot:CCAX7_56400"/>
<proteinExistence type="predicted"/>